<evidence type="ECO:0000259" key="6">
    <source>
        <dbReference type="Pfam" id="PF04234"/>
    </source>
</evidence>
<feature type="domain" description="CopC" evidence="6">
    <location>
        <begin position="27"/>
        <end position="117"/>
    </location>
</feature>
<evidence type="ECO:0000256" key="3">
    <source>
        <dbReference type="ARBA" id="ARBA00022729"/>
    </source>
</evidence>
<proteinExistence type="predicted"/>
<evidence type="ECO:0000256" key="4">
    <source>
        <dbReference type="ARBA" id="ARBA00023008"/>
    </source>
</evidence>
<dbReference type="GO" id="GO:0030313">
    <property type="term" value="C:cell envelope"/>
    <property type="evidence" value="ECO:0007669"/>
    <property type="project" value="UniProtKB-SubCell"/>
</dbReference>
<keyword evidence="5" id="KW-1133">Transmembrane helix</keyword>
<dbReference type="AlphaFoldDB" id="A0A6J6C955"/>
<keyword evidence="4" id="KW-0186">Copper</keyword>
<dbReference type="InterPro" id="IPR014756">
    <property type="entry name" value="Ig_E-set"/>
</dbReference>
<dbReference type="GO" id="GO:0046688">
    <property type="term" value="P:response to copper ion"/>
    <property type="evidence" value="ECO:0007669"/>
    <property type="project" value="InterPro"/>
</dbReference>
<dbReference type="InterPro" id="IPR014755">
    <property type="entry name" value="Cu-Rt/internalin_Ig-like"/>
</dbReference>
<evidence type="ECO:0000256" key="1">
    <source>
        <dbReference type="ARBA" id="ARBA00004196"/>
    </source>
</evidence>
<keyword evidence="5" id="KW-0472">Membrane</keyword>
<dbReference type="GO" id="GO:0005886">
    <property type="term" value="C:plasma membrane"/>
    <property type="evidence" value="ECO:0007669"/>
    <property type="project" value="TreeGrafter"/>
</dbReference>
<name>A0A6J6C955_9ZZZZ</name>
<dbReference type="EMBL" id="CAEZSP010000053">
    <property type="protein sequence ID" value="CAB4547831.1"/>
    <property type="molecule type" value="Genomic_DNA"/>
</dbReference>
<protein>
    <submittedName>
        <fullName evidence="7">Unannotated protein</fullName>
    </submittedName>
</protein>
<evidence type="ECO:0000313" key="7">
    <source>
        <dbReference type="EMBL" id="CAB4547831.1"/>
    </source>
</evidence>
<sequence>MKKLIGATVLAFGLTILTGISPALANSIISTTPTSGQSLESAPSVVTITTELPVMEFGNEVTVTDPSGNRVDDGTLSIAENEVVVGLTNLTRVGIYTVTYTLLAENDLPLTGSFRFNFNEPQVIAPVTPQPTPTQSGAPTGNDAGTNLFVFGLLLASLVVTVVLARYARKLYRER</sequence>
<keyword evidence="3" id="KW-0732">Signal</keyword>
<evidence type="ECO:0000256" key="5">
    <source>
        <dbReference type="SAM" id="Phobius"/>
    </source>
</evidence>
<dbReference type="SUPFAM" id="SSF81296">
    <property type="entry name" value="E set domains"/>
    <property type="match status" value="1"/>
</dbReference>
<dbReference type="Gene3D" id="2.60.40.1220">
    <property type="match status" value="1"/>
</dbReference>
<comment type="subcellular location">
    <subcellularLocation>
        <location evidence="1">Cell envelope</location>
    </subcellularLocation>
</comment>
<dbReference type="PANTHER" id="PTHR34820:SF4">
    <property type="entry name" value="INNER MEMBRANE PROTEIN YEBZ"/>
    <property type="match status" value="1"/>
</dbReference>
<organism evidence="7">
    <name type="scientific">freshwater metagenome</name>
    <dbReference type="NCBI Taxonomy" id="449393"/>
    <lineage>
        <taxon>unclassified sequences</taxon>
        <taxon>metagenomes</taxon>
        <taxon>ecological metagenomes</taxon>
    </lineage>
</organism>
<dbReference type="GO" id="GO:0042597">
    <property type="term" value="C:periplasmic space"/>
    <property type="evidence" value="ECO:0007669"/>
    <property type="project" value="InterPro"/>
</dbReference>
<evidence type="ECO:0000256" key="2">
    <source>
        <dbReference type="ARBA" id="ARBA00022723"/>
    </source>
</evidence>
<reference evidence="7" key="1">
    <citation type="submission" date="2020-05" db="EMBL/GenBank/DDBJ databases">
        <authorList>
            <person name="Chiriac C."/>
            <person name="Salcher M."/>
            <person name="Ghai R."/>
            <person name="Kavagutti S V."/>
        </authorList>
    </citation>
    <scope>NUCLEOTIDE SEQUENCE</scope>
</reference>
<keyword evidence="2" id="KW-0479">Metal-binding</keyword>
<gene>
    <name evidence="7" type="ORF">UFOPK1440_00917</name>
</gene>
<dbReference type="Pfam" id="PF04234">
    <property type="entry name" value="CopC"/>
    <property type="match status" value="1"/>
</dbReference>
<dbReference type="GO" id="GO:0006825">
    <property type="term" value="P:copper ion transport"/>
    <property type="evidence" value="ECO:0007669"/>
    <property type="project" value="InterPro"/>
</dbReference>
<dbReference type="InterPro" id="IPR007348">
    <property type="entry name" value="CopC_dom"/>
</dbReference>
<accession>A0A6J6C955</accession>
<dbReference type="PANTHER" id="PTHR34820">
    <property type="entry name" value="INNER MEMBRANE PROTEIN YEBZ"/>
    <property type="match status" value="1"/>
</dbReference>
<feature type="transmembrane region" description="Helical" evidence="5">
    <location>
        <begin position="148"/>
        <end position="168"/>
    </location>
</feature>
<dbReference type="InterPro" id="IPR032694">
    <property type="entry name" value="CopC/D"/>
</dbReference>
<dbReference type="GO" id="GO:0005507">
    <property type="term" value="F:copper ion binding"/>
    <property type="evidence" value="ECO:0007669"/>
    <property type="project" value="InterPro"/>
</dbReference>
<keyword evidence="5" id="KW-0812">Transmembrane</keyword>